<keyword evidence="1" id="KW-0175">Coiled coil</keyword>
<gene>
    <name evidence="2" type="ORF">L798_15665</name>
</gene>
<dbReference type="InParanoid" id="A0A067QMQ9"/>
<keyword evidence="3" id="KW-1185">Reference proteome</keyword>
<name>A0A067QMQ9_ZOONE</name>
<organism evidence="2 3">
    <name type="scientific">Zootermopsis nevadensis</name>
    <name type="common">Dampwood termite</name>
    <dbReference type="NCBI Taxonomy" id="136037"/>
    <lineage>
        <taxon>Eukaryota</taxon>
        <taxon>Metazoa</taxon>
        <taxon>Ecdysozoa</taxon>
        <taxon>Arthropoda</taxon>
        <taxon>Hexapoda</taxon>
        <taxon>Insecta</taxon>
        <taxon>Pterygota</taxon>
        <taxon>Neoptera</taxon>
        <taxon>Polyneoptera</taxon>
        <taxon>Dictyoptera</taxon>
        <taxon>Blattodea</taxon>
        <taxon>Blattoidea</taxon>
        <taxon>Termitoidae</taxon>
        <taxon>Termopsidae</taxon>
        <taxon>Zootermopsis</taxon>
    </lineage>
</organism>
<dbReference type="PANTHER" id="PTHR28450:SF1">
    <property type="entry name" value="FANCONI ANEMIA GROUP B PROTEIN"/>
    <property type="match status" value="1"/>
</dbReference>
<protein>
    <submittedName>
        <fullName evidence="2">Uncharacterized protein</fullName>
    </submittedName>
</protein>
<accession>A0A067QMQ9</accession>
<sequence length="279" mass="31769">MEATEFWETLIPSLYVTITKCYSVVKKHISRCSGVEIVICTSHGEVLEFCDRKIVGICPISCFNPKSITIFTSYDFQCNIFYIIRSENGIIILSRKRGLKVVKRYEDVERVMVSDFSNVGFPQLGIWTKNSKESVTPDKILDLQEGSNTYSDDCSISNILREKNQELSLKIEEYEHKLKVKKHLRLYNSEVTGHGNKLPFPSDSMLVLLGSQSGCRDLDPKEHLERGPSVRIAETWQKMHNGKWVVGISICNNGKRLWIGCGDDGLGVNRVTVFEKHEN</sequence>
<dbReference type="GO" id="GO:1905168">
    <property type="term" value="P:positive regulation of double-strand break repair via homologous recombination"/>
    <property type="evidence" value="ECO:0007669"/>
    <property type="project" value="TreeGrafter"/>
</dbReference>
<dbReference type="GO" id="GO:0036297">
    <property type="term" value="P:interstrand cross-link repair"/>
    <property type="evidence" value="ECO:0007669"/>
    <property type="project" value="InterPro"/>
</dbReference>
<evidence type="ECO:0000256" key="1">
    <source>
        <dbReference type="SAM" id="Coils"/>
    </source>
</evidence>
<evidence type="ECO:0000313" key="3">
    <source>
        <dbReference type="Proteomes" id="UP000027135"/>
    </source>
</evidence>
<dbReference type="GO" id="GO:0043240">
    <property type="term" value="C:Fanconi anaemia nuclear complex"/>
    <property type="evidence" value="ECO:0007669"/>
    <property type="project" value="InterPro"/>
</dbReference>
<feature type="coiled-coil region" evidence="1">
    <location>
        <begin position="157"/>
        <end position="184"/>
    </location>
</feature>
<dbReference type="GO" id="GO:2000042">
    <property type="term" value="P:negative regulation of double-strand break repair via homologous recombination"/>
    <property type="evidence" value="ECO:0007669"/>
    <property type="project" value="TreeGrafter"/>
</dbReference>
<dbReference type="PANTHER" id="PTHR28450">
    <property type="entry name" value="FANCONI ANEMIA GROUP B PROTEIN"/>
    <property type="match status" value="1"/>
</dbReference>
<dbReference type="InterPro" id="IPR033333">
    <property type="entry name" value="FANCB"/>
</dbReference>
<evidence type="ECO:0000313" key="2">
    <source>
        <dbReference type="EMBL" id="KDR09458.1"/>
    </source>
</evidence>
<reference evidence="2 3" key="1">
    <citation type="journal article" date="2014" name="Nat. Commun.">
        <title>Molecular traces of alternative social organization in a termite genome.</title>
        <authorList>
            <person name="Terrapon N."/>
            <person name="Li C."/>
            <person name="Robertson H.M."/>
            <person name="Ji L."/>
            <person name="Meng X."/>
            <person name="Booth W."/>
            <person name="Chen Z."/>
            <person name="Childers C.P."/>
            <person name="Glastad K.M."/>
            <person name="Gokhale K."/>
            <person name="Gowin J."/>
            <person name="Gronenberg W."/>
            <person name="Hermansen R.A."/>
            <person name="Hu H."/>
            <person name="Hunt B.G."/>
            <person name="Huylmans A.K."/>
            <person name="Khalil S.M."/>
            <person name="Mitchell R.D."/>
            <person name="Munoz-Torres M.C."/>
            <person name="Mustard J.A."/>
            <person name="Pan H."/>
            <person name="Reese J.T."/>
            <person name="Scharf M.E."/>
            <person name="Sun F."/>
            <person name="Vogel H."/>
            <person name="Xiao J."/>
            <person name="Yang W."/>
            <person name="Yang Z."/>
            <person name="Yang Z."/>
            <person name="Zhou J."/>
            <person name="Zhu J."/>
            <person name="Brent C.S."/>
            <person name="Elsik C.G."/>
            <person name="Goodisman M.A."/>
            <person name="Liberles D.A."/>
            <person name="Roe R.M."/>
            <person name="Vargo E.L."/>
            <person name="Vilcinskas A."/>
            <person name="Wang J."/>
            <person name="Bornberg-Bauer E."/>
            <person name="Korb J."/>
            <person name="Zhang G."/>
            <person name="Liebig J."/>
        </authorList>
    </citation>
    <scope>NUCLEOTIDE SEQUENCE [LARGE SCALE GENOMIC DNA]</scope>
    <source>
        <tissue evidence="2">Whole organism</tissue>
    </source>
</reference>
<dbReference type="GO" id="GO:1990414">
    <property type="term" value="P:replication-born double-strand break repair via sister chromatid exchange"/>
    <property type="evidence" value="ECO:0007669"/>
    <property type="project" value="TreeGrafter"/>
</dbReference>
<dbReference type="EMBL" id="KK853243">
    <property type="protein sequence ID" value="KDR09458.1"/>
    <property type="molecule type" value="Genomic_DNA"/>
</dbReference>
<proteinExistence type="predicted"/>
<dbReference type="AlphaFoldDB" id="A0A067QMQ9"/>
<dbReference type="Proteomes" id="UP000027135">
    <property type="component" value="Unassembled WGS sequence"/>
</dbReference>